<dbReference type="Pfam" id="PF13573">
    <property type="entry name" value="SprB"/>
    <property type="match status" value="10"/>
</dbReference>
<keyword evidence="3" id="KW-1185">Reference proteome</keyword>
<dbReference type="Gene3D" id="2.60.40.4070">
    <property type="match status" value="1"/>
</dbReference>
<accession>A0A6C0GD17</accession>
<gene>
    <name evidence="2" type="ORF">GXP67_03390</name>
</gene>
<evidence type="ECO:0000313" key="3">
    <source>
        <dbReference type="Proteomes" id="UP000480178"/>
    </source>
</evidence>
<dbReference type="KEGG" id="rhoz:GXP67_03390"/>
<feature type="domain" description="FlgD/Vpr Ig-like" evidence="1">
    <location>
        <begin position="42"/>
        <end position="88"/>
    </location>
</feature>
<dbReference type="InterPro" id="IPR011042">
    <property type="entry name" value="6-blade_b-propeller_TolB-like"/>
</dbReference>
<name>A0A6C0GD17_9BACT</name>
<dbReference type="NCBIfam" id="TIGR04131">
    <property type="entry name" value="Bac_Flav_CTERM"/>
    <property type="match status" value="1"/>
</dbReference>
<dbReference type="InterPro" id="IPR026341">
    <property type="entry name" value="T9SS_type_B"/>
</dbReference>
<dbReference type="SUPFAM" id="SSF101898">
    <property type="entry name" value="NHL repeat"/>
    <property type="match status" value="1"/>
</dbReference>
<protein>
    <submittedName>
        <fullName evidence="2">T9SS type B sorting domain-containing protein</fullName>
    </submittedName>
</protein>
<dbReference type="Pfam" id="PF13860">
    <property type="entry name" value="FlgD_ig"/>
    <property type="match status" value="1"/>
</dbReference>
<dbReference type="Gene3D" id="2.120.10.30">
    <property type="entry name" value="TolB, C-terminal domain"/>
    <property type="match status" value="1"/>
</dbReference>
<dbReference type="RefSeq" id="WP_162441857.1">
    <property type="nucleotide sequence ID" value="NZ_CP048222.1"/>
</dbReference>
<sequence>MDRCPSPTYTRSRLPLALLLILLWLPYLSMAQSYYVNYSLPSSGKVSVNIYDEKGAIVRELLHGQSQNAGSYNLLWDGKDGKGNTLANPLQYKWKLLKTPSGLQAEFITGVGSSYPNGANRQWESGLGNHEGTSSVAVDETHAYVAAGGGENVRTHGKFNLELTQSIASGWQPDIGQGYFARTILEGKIYGLQADGYVSFHSTSEINRMYQSVGTSANYVGSRWDALYPGKTRPGRGQITMMQLMDMAGARIATTSHLVISYKEQNLIQWRNPANGAVLDQVTIPAPLGVAIDNAGNVLAISEGKVVRFSRSNKTLVQVIAATALDAPWRLDVDRSTGEILVAEKAGGNQVKKFSSSGSLLKSYGRKTGRAFGLHVATDFYDISDICSDNKGGFYVTEPGKRAIPRVAYINASGSLVKELVGGTTWTAFGQAEQNDPTVVWLTLGNSCLIRAKVDLASKSWSVHSVYNINLLSESKMHYNGSMGTGLSVWKPLVHNNTTYLCFDMGSGQNQIKVLKVDESNWKLLPAVIAYFGFDNNDYDYGAIWTDGNGDGLLQDSEKRRIKYLPYVKNIRVMDDFSYVYDRESKGTIAMLKIREWNGAGSPVYEDFPAKDFAPWPAFMLKSDGQSNVYGAGHFFASKGVGHPLYTAVGMGDKGWGTPEEVHLLKFNADGTLAWRAGRNTKTKNYYDMNHTILPGEIWSTFKNTVGVVHECVVAADFNGGHNGRTDWTAFTYVWDKDGLWVGGLFDNPNTSVAPMTAYTQSSENGAGGLYEDPSNGTVYYYGGAENEVRIYKISGWDNWYRTNGMVANTTVGASLDIATTLEQVTCYGLDNGSISASVTGGTAPYTYLWSNGQTTAAVSGLEVGTYSVTVTDKIGVKLSKEVTLAQPKILAVSSTTVSESITGKDGSITLTVSGGTGAYTYLWSNGVITKDLTGIAAGSYTVTVTDQNKCSASQAIVVSKTVAPLTITASLQNVSCYGQNNGSVSATVSGGVAPYTYQWSSGATTASVSGLQAGSYTITVTDQAGTKVSKSLSLTQPQAITISNKTGNETAVGKDGAITLTVSGGTGAYTYLWSNGATSKDLTGITAGSYSVTVTDQNKCSASQTIVVSKNVPLTISVTFTNVTCNGITDGSAIATATGGTAPYTFAWSNGTSAAQINYLKAGDYSITVTDKAGLTQTKTITLTQPLAITITNKTASETVAGKDGSITLTVSGGTGAFTYLWSNGATTKDITALTAGSYSVTVTDQNKCTASQTIVVSKTTVPLTIAASSQNVTCYRASNASASVTASGGISPYTYLWSTGATTASVSGLKADSYTVTVTDLAGNKQLKTIVIYQPLPIKIITTVKQETAVGKDASISLTVSGGTGTYTYLWSNGATTKDLTSLTAGSYSVTVTDQNKCTASQTIVVSKNEPVAVLGFSLINADTDQPIASFNPVRNGDSLILSALPTRNLNMRANTTSPDAISKVQFDLNTTTNYRVEAVAPYSLAGDTDNDYIKWNLTPGKYILKAIPYNKSNLPGTALTITFYIIEKVTLPTSLSLTTNATNITCNGQNNGSVSATVSGGVAPYTYQWSSGATAASVSGLQAGSYTVTVTDQAGTKVSKSLSLTQPQAIIISNKTGNETAVGKDGSITLTVSGGTGAYTYLWSNGATTKDLTGITAGSYTVTVTDQNKCSVSQTVLVNKTEPVAVLGFSLINADTDQPIASFNPVRNGDSLILSALPTRNLNMRANTTSPDAISKVQFGLNGNTEYVIEYTAPYSLSGNNYEDFSPWNLAPGKYTLSAIPYNKSNVPGTALTVTFYILEGSTLLNQEIVLKPDNLFTPNEDGVNDFWKIDNIELHPEYEVIIFNRNGSKVFQAKPYTNNWDGRFEGKPLLAEAYYYVIKSNKRITIKTGTITLIR</sequence>
<evidence type="ECO:0000259" key="1">
    <source>
        <dbReference type="Pfam" id="PF13860"/>
    </source>
</evidence>
<reference evidence="2 3" key="1">
    <citation type="submission" date="2020-01" db="EMBL/GenBank/DDBJ databases">
        <authorList>
            <person name="Kim M.K."/>
        </authorList>
    </citation>
    <scope>NUCLEOTIDE SEQUENCE [LARGE SCALE GENOMIC DNA]</scope>
    <source>
        <strain evidence="2 3">172606-1</strain>
    </source>
</reference>
<dbReference type="Proteomes" id="UP000480178">
    <property type="component" value="Chromosome"/>
</dbReference>
<dbReference type="Pfam" id="PF13585">
    <property type="entry name" value="CHU_C"/>
    <property type="match status" value="1"/>
</dbReference>
<dbReference type="InterPro" id="IPR025667">
    <property type="entry name" value="SprB_repeat"/>
</dbReference>
<dbReference type="Gene3D" id="2.60.40.740">
    <property type="match status" value="8"/>
</dbReference>
<dbReference type="Gene3D" id="2.40.10.10">
    <property type="entry name" value="Trypsin-like serine proteases"/>
    <property type="match status" value="1"/>
</dbReference>
<evidence type="ECO:0000313" key="2">
    <source>
        <dbReference type="EMBL" id="QHT65778.1"/>
    </source>
</evidence>
<dbReference type="InterPro" id="IPR043504">
    <property type="entry name" value="Peptidase_S1_PA_chymotrypsin"/>
</dbReference>
<proteinExistence type="predicted"/>
<dbReference type="InterPro" id="IPR025965">
    <property type="entry name" value="FlgD/Vpr_Ig-like"/>
</dbReference>
<dbReference type="EMBL" id="CP048222">
    <property type="protein sequence ID" value="QHT65778.1"/>
    <property type="molecule type" value="Genomic_DNA"/>
</dbReference>
<organism evidence="2 3">
    <name type="scientific">Rhodocytophaga rosea</name>
    <dbReference type="NCBI Taxonomy" id="2704465"/>
    <lineage>
        <taxon>Bacteria</taxon>
        <taxon>Pseudomonadati</taxon>
        <taxon>Bacteroidota</taxon>
        <taxon>Cytophagia</taxon>
        <taxon>Cytophagales</taxon>
        <taxon>Rhodocytophagaceae</taxon>
        <taxon>Rhodocytophaga</taxon>
    </lineage>
</organism>